<evidence type="ECO:0000313" key="2">
    <source>
        <dbReference type="EMBL" id="RAI45154.1"/>
    </source>
</evidence>
<dbReference type="OrthoDB" id="9795903at2"/>
<evidence type="ECO:0000313" key="3">
    <source>
        <dbReference type="Proteomes" id="UP000249130"/>
    </source>
</evidence>
<feature type="domain" description="RES" evidence="1">
    <location>
        <begin position="89"/>
        <end position="217"/>
    </location>
</feature>
<dbReference type="SMART" id="SM00953">
    <property type="entry name" value="RES"/>
    <property type="match status" value="1"/>
</dbReference>
<dbReference type="InterPro" id="IPR014914">
    <property type="entry name" value="RES_dom"/>
</dbReference>
<evidence type="ECO:0000259" key="1">
    <source>
        <dbReference type="SMART" id="SM00953"/>
    </source>
</evidence>
<gene>
    <name evidence="2" type="ORF">CH341_05520</name>
</gene>
<dbReference type="AlphaFoldDB" id="A0A327L4R7"/>
<comment type="caution">
    <text evidence="2">The sequence shown here is derived from an EMBL/GenBank/DDBJ whole genome shotgun (WGS) entry which is preliminary data.</text>
</comment>
<dbReference type="Proteomes" id="UP000249130">
    <property type="component" value="Unassembled WGS sequence"/>
</dbReference>
<protein>
    <recommendedName>
        <fullName evidence="1">RES domain-containing protein</fullName>
    </recommendedName>
</protein>
<organism evidence="2 3">
    <name type="scientific">Rhodoplanes roseus</name>
    <dbReference type="NCBI Taxonomy" id="29409"/>
    <lineage>
        <taxon>Bacteria</taxon>
        <taxon>Pseudomonadati</taxon>
        <taxon>Pseudomonadota</taxon>
        <taxon>Alphaproteobacteria</taxon>
        <taxon>Hyphomicrobiales</taxon>
        <taxon>Nitrobacteraceae</taxon>
        <taxon>Rhodoplanes</taxon>
    </lineage>
</organism>
<proteinExistence type="predicted"/>
<dbReference type="Pfam" id="PF08808">
    <property type="entry name" value="RES"/>
    <property type="match status" value="1"/>
</dbReference>
<sequence length="243" mass="26936">MPPVPPGREPRETLPARLVDWPKAWRIIASRYPPIDLFERLTPDPAVWDVLAALEQATNPRVRDALGEIALVPPQRRVSGPGASFVMAAFTHLNPKGSRFSDGTFGVYYAAASLDTAIAETVHHFGRFAADAGDPLRREDMRVLVGTISHRLDDVAALPEPERGPLLDPESYAASQPFGRARRAAGSDGIVYPSVRHPGGDCVAAFWPDVVGIPVQERHLQYEWDGRRVSRWFDFSRDVWVPL</sequence>
<reference evidence="2 3" key="1">
    <citation type="submission" date="2017-07" db="EMBL/GenBank/DDBJ databases">
        <title>Draft Genome Sequences of Select Purple Nonsulfur Bacteria.</title>
        <authorList>
            <person name="Lasarre B."/>
            <person name="Mckinlay J.B."/>
        </authorList>
    </citation>
    <scope>NUCLEOTIDE SEQUENCE [LARGE SCALE GENOMIC DNA]</scope>
    <source>
        <strain evidence="2 3">DSM 5909</strain>
    </source>
</reference>
<dbReference type="EMBL" id="NPEX01000023">
    <property type="protein sequence ID" value="RAI45154.1"/>
    <property type="molecule type" value="Genomic_DNA"/>
</dbReference>
<keyword evidence="3" id="KW-1185">Reference proteome</keyword>
<accession>A0A327L4R7</accession>
<name>A0A327L4R7_9BRAD</name>